<proteinExistence type="inferred from homology"/>
<comment type="caution">
    <text evidence="9">The sequence shown here is derived from an EMBL/GenBank/DDBJ whole genome shotgun (WGS) entry which is preliminary data.</text>
</comment>
<dbReference type="InterPro" id="IPR008969">
    <property type="entry name" value="CarboxyPept-like_regulatory"/>
</dbReference>
<keyword evidence="10" id="KW-1185">Reference proteome</keyword>
<reference evidence="9 10" key="1">
    <citation type="submission" date="2024-06" db="EMBL/GenBank/DDBJ databases">
        <title>Chitinophaga defluvii sp. nov., isolated from municipal sewage.</title>
        <authorList>
            <person name="Zhang L."/>
        </authorList>
    </citation>
    <scope>NUCLEOTIDE SEQUENCE [LARGE SCALE GENOMIC DNA]</scope>
    <source>
        <strain evidence="9 10">H8</strain>
    </source>
</reference>
<comment type="similarity">
    <text evidence="7">Belongs to the TonB-dependent receptor family.</text>
</comment>
<evidence type="ECO:0000313" key="10">
    <source>
        <dbReference type="Proteomes" id="UP001549749"/>
    </source>
</evidence>
<dbReference type="EMBL" id="JBEXAC010000002">
    <property type="protein sequence ID" value="MET6999405.1"/>
    <property type="molecule type" value="Genomic_DNA"/>
</dbReference>
<dbReference type="Gene3D" id="2.40.170.20">
    <property type="entry name" value="TonB-dependent receptor, beta-barrel domain"/>
    <property type="match status" value="1"/>
</dbReference>
<dbReference type="InterPro" id="IPR036942">
    <property type="entry name" value="Beta-barrel_TonB_sf"/>
</dbReference>
<evidence type="ECO:0000256" key="3">
    <source>
        <dbReference type="ARBA" id="ARBA00022452"/>
    </source>
</evidence>
<protein>
    <submittedName>
        <fullName evidence="9">SusC/RagA family TonB-linked outer membrane protein</fullName>
    </submittedName>
</protein>
<feature type="domain" description="Secretin/TonB short N-terminal" evidence="8">
    <location>
        <begin position="68"/>
        <end position="119"/>
    </location>
</feature>
<dbReference type="Pfam" id="PF07715">
    <property type="entry name" value="Plug"/>
    <property type="match status" value="1"/>
</dbReference>
<sequence>MKYFLLARKQVWSSIDYIVRRHFLVLIFAICIYEPSTAKSIKEPVFTLEMNQAPVEKAFKEIERQSSYRVLYYTNVLKTAHTVTISVKNVSLQTVLNIITDGQPFDYELKGKRIVLTPKNSNPQKLPVQAIIDTTITVTGTVSDEKTGQPLQGVTVLVKGTQNGAVTDQQGHFTFKSVSGPKTLLQIRNIGYETQEILIGKRTSLDITLSPSISSIKEISVMSTGYQSIPKERATGSFTQIDNALFNRSVSTNVLDRLDGVASGVNFTKNIPPGGNQSTITIRGISTINANSQPLIVVDGFPYEETLTGSQNILNNINPNDIQSITILKDAAASSIWGVRAGNGVIVITTKRGTYRQKTKIQFNSNITFGQRPDISNKTVPVISSKDEIDLEQTIFKNGYYQNIESYATIGYFSLLLPDAVELMIQNRDGKISSDELNSRLSKLSNNDVRSDINKYLLQTSINQQYALNVSGGSEKFNYYGSVGYDKNLSNTVGNTYNRLTIRFDNTYRPIKNLEINGYIVYTQSQNINNGLSINQFLPVGTGVAAYSMLAGNSGNSLSIPFGLRSAYLDTASYPALLDWHFRPLDEIKLKDNKSTQFDNRLGAELTYTFIPGLSVNAKYQYEKNLTINRIYNDRDAYYTRNIINKFMYNDPTGKTIYPVPLGGILQQGENIRTTWNFRSQLNFNHSWKNHNVIAIAGIETKQATSNGNSSQKYGFNLETNSFARTVDYSTNYNLNPTPYAGTSTVWNDFEAITGTVNRYVSYYGNGAYTFKEKYILSASGRIDHSNFFGIRANQRKVPLWSTGIAWNISEEPFYKIAWLPYLKIRGTYGYNGNTNNSATAYTTISYVSYPRIFSFDNPNFATIVSPPNPELRWEKVRVVNLGLDFNSKRDRFSGSLDFYRKTGLDLIGPIKTDPTTGVSEFSGNRANLITKGVDLVFNSTNINQELKWLTSVLFSFNKNKVSSYFYDYSSASSYISGAPMIGRPLYSVLSYRAASLNPKNGDPRAYLADTIADYNTVGYDASPTDLRFSGSQNPTIFGSIKNTFHYKRFSLSANITYKFGYYFRRNSINYSNLLSGWGGNTDYLLRWKSPGDEGKTMIPSLPSISDYNRDFVQLNSSNLVEKGDHVRLQDVRVSYNFQNLSKKPHLSNVQLYLYLNNVGILWRANKYKIDPDFVSPVYYTVPPGRTISVGFNANF</sequence>
<dbReference type="Gene3D" id="3.55.50.30">
    <property type="match status" value="1"/>
</dbReference>
<dbReference type="SMART" id="SM00965">
    <property type="entry name" value="STN"/>
    <property type="match status" value="1"/>
</dbReference>
<evidence type="ECO:0000259" key="8">
    <source>
        <dbReference type="SMART" id="SM00965"/>
    </source>
</evidence>
<dbReference type="SUPFAM" id="SSF56935">
    <property type="entry name" value="Porins"/>
    <property type="match status" value="1"/>
</dbReference>
<dbReference type="NCBIfam" id="TIGR04056">
    <property type="entry name" value="OMP_RagA_SusC"/>
    <property type="match status" value="1"/>
</dbReference>
<evidence type="ECO:0000256" key="2">
    <source>
        <dbReference type="ARBA" id="ARBA00022448"/>
    </source>
</evidence>
<dbReference type="NCBIfam" id="TIGR04057">
    <property type="entry name" value="SusC_RagA_signa"/>
    <property type="match status" value="1"/>
</dbReference>
<dbReference type="Pfam" id="PF07660">
    <property type="entry name" value="STN"/>
    <property type="match status" value="1"/>
</dbReference>
<dbReference type="InterPro" id="IPR012910">
    <property type="entry name" value="Plug_dom"/>
</dbReference>
<name>A0ABV2T8M0_9BACT</name>
<keyword evidence="2 7" id="KW-0813">Transport</keyword>
<dbReference type="Proteomes" id="UP001549749">
    <property type="component" value="Unassembled WGS sequence"/>
</dbReference>
<dbReference type="InterPro" id="IPR037066">
    <property type="entry name" value="Plug_dom_sf"/>
</dbReference>
<evidence type="ECO:0000256" key="5">
    <source>
        <dbReference type="ARBA" id="ARBA00023136"/>
    </source>
</evidence>
<dbReference type="InterPro" id="IPR011662">
    <property type="entry name" value="Secretin/TonB_short_N"/>
</dbReference>
<evidence type="ECO:0000256" key="7">
    <source>
        <dbReference type="PROSITE-ProRule" id="PRU01360"/>
    </source>
</evidence>
<keyword evidence="4 7" id="KW-0812">Transmembrane</keyword>
<accession>A0ABV2T8M0</accession>
<keyword evidence="3 7" id="KW-1134">Transmembrane beta strand</keyword>
<keyword evidence="5 7" id="KW-0472">Membrane</keyword>
<dbReference type="PROSITE" id="PS52016">
    <property type="entry name" value="TONB_DEPENDENT_REC_3"/>
    <property type="match status" value="1"/>
</dbReference>
<evidence type="ECO:0000256" key="6">
    <source>
        <dbReference type="ARBA" id="ARBA00023237"/>
    </source>
</evidence>
<keyword evidence="6 7" id="KW-0998">Cell outer membrane</keyword>
<dbReference type="Gene3D" id="2.60.40.1120">
    <property type="entry name" value="Carboxypeptidase-like, regulatory domain"/>
    <property type="match status" value="1"/>
</dbReference>
<gene>
    <name evidence="9" type="ORF">ABR189_18600</name>
</gene>
<dbReference type="SUPFAM" id="SSF49464">
    <property type="entry name" value="Carboxypeptidase regulatory domain-like"/>
    <property type="match status" value="1"/>
</dbReference>
<dbReference type="InterPro" id="IPR039426">
    <property type="entry name" value="TonB-dep_rcpt-like"/>
</dbReference>
<dbReference type="InterPro" id="IPR023996">
    <property type="entry name" value="TonB-dep_OMP_SusC/RagA"/>
</dbReference>
<evidence type="ECO:0000256" key="1">
    <source>
        <dbReference type="ARBA" id="ARBA00004571"/>
    </source>
</evidence>
<evidence type="ECO:0000256" key="4">
    <source>
        <dbReference type="ARBA" id="ARBA00022692"/>
    </source>
</evidence>
<comment type="subcellular location">
    <subcellularLocation>
        <location evidence="1 7">Cell outer membrane</location>
        <topology evidence="1 7">Multi-pass membrane protein</topology>
    </subcellularLocation>
</comment>
<dbReference type="InterPro" id="IPR023997">
    <property type="entry name" value="TonB-dep_OMP_SusC/RagA_CS"/>
</dbReference>
<organism evidence="9 10">
    <name type="scientific">Chitinophaga defluvii</name>
    <dbReference type="NCBI Taxonomy" id="3163343"/>
    <lineage>
        <taxon>Bacteria</taxon>
        <taxon>Pseudomonadati</taxon>
        <taxon>Bacteroidota</taxon>
        <taxon>Chitinophagia</taxon>
        <taxon>Chitinophagales</taxon>
        <taxon>Chitinophagaceae</taxon>
        <taxon>Chitinophaga</taxon>
    </lineage>
</organism>
<dbReference type="Gene3D" id="2.170.130.10">
    <property type="entry name" value="TonB-dependent receptor, plug domain"/>
    <property type="match status" value="1"/>
</dbReference>
<dbReference type="Pfam" id="PF13715">
    <property type="entry name" value="CarbopepD_reg_2"/>
    <property type="match status" value="1"/>
</dbReference>
<dbReference type="RefSeq" id="WP_354661970.1">
    <property type="nucleotide sequence ID" value="NZ_JBEXAC010000002.1"/>
</dbReference>
<evidence type="ECO:0000313" key="9">
    <source>
        <dbReference type="EMBL" id="MET6999405.1"/>
    </source>
</evidence>